<dbReference type="SUPFAM" id="SSF54637">
    <property type="entry name" value="Thioesterase/thiol ester dehydrase-isomerase"/>
    <property type="match status" value="1"/>
</dbReference>
<keyword evidence="2" id="KW-0812">Transmembrane</keyword>
<dbReference type="OrthoDB" id="506431at2759"/>
<gene>
    <name evidence="4" type="ORF">B0J11DRAFT_102663</name>
</gene>
<dbReference type="PANTHER" id="PTHR47260">
    <property type="entry name" value="UPF0644 PROTEIN PB2B4.06"/>
    <property type="match status" value="1"/>
</dbReference>
<dbReference type="Gene3D" id="3.10.129.10">
    <property type="entry name" value="Hotdog Thioesterase"/>
    <property type="match status" value="1"/>
</dbReference>
<keyword evidence="2" id="KW-1133">Transmembrane helix</keyword>
<feature type="domain" description="Thioesterase" evidence="3">
    <location>
        <begin position="197"/>
        <end position="253"/>
    </location>
</feature>
<feature type="transmembrane region" description="Helical" evidence="2">
    <location>
        <begin position="54"/>
        <end position="75"/>
    </location>
</feature>
<feature type="region of interest" description="Disordered" evidence="1">
    <location>
        <begin position="252"/>
        <end position="274"/>
    </location>
</feature>
<sequence>MFRKFSIASRPLIRTTRFISRSSTPSLPAFRPHAIQSTAFGTSTIRKSAVPLRYVWYICTIGGGVVTGLFANALVASRFNPPIAGSQEDEIALEELARVWDSLDVVKSLRAQGYHLHADTPLDATSKGQRGWMELDIRKNIVESRTVGESNNAIQKLTQETLTGYRGLGIQRAFWNSETRELVAVVWIGPMLSGWPGVAHGGAIATMFQDAMSRMIAGPNVPIDTIPSPSSISVDYLRPTMSSNTFILRASFTKPDQSQNEPPPEPMPKSWLPSWKDFTKKKTSSLLESTIEINGTLEDLDGKVKVRAKGAWPASAVRQ</sequence>
<dbReference type="PANTHER" id="PTHR47260:SF1">
    <property type="entry name" value="UPF0644 PROTEIN PB2B4.06"/>
    <property type="match status" value="1"/>
</dbReference>
<dbReference type="InterPro" id="IPR029069">
    <property type="entry name" value="HotDog_dom_sf"/>
</dbReference>
<accession>A0A9P9DD69</accession>
<dbReference type="InterPro" id="IPR006683">
    <property type="entry name" value="Thioestr_dom"/>
</dbReference>
<evidence type="ECO:0000256" key="1">
    <source>
        <dbReference type="SAM" id="MobiDB-lite"/>
    </source>
</evidence>
<dbReference type="Proteomes" id="UP000700596">
    <property type="component" value="Unassembled WGS sequence"/>
</dbReference>
<evidence type="ECO:0000313" key="5">
    <source>
        <dbReference type="Proteomes" id="UP000700596"/>
    </source>
</evidence>
<dbReference type="AlphaFoldDB" id="A0A9P9DD69"/>
<evidence type="ECO:0000259" key="3">
    <source>
        <dbReference type="Pfam" id="PF03061"/>
    </source>
</evidence>
<name>A0A9P9DD69_9PLEO</name>
<keyword evidence="2" id="KW-0472">Membrane</keyword>
<dbReference type="Pfam" id="PF03061">
    <property type="entry name" value="4HBT"/>
    <property type="match status" value="1"/>
</dbReference>
<organism evidence="4 5">
    <name type="scientific">Dendryphion nanum</name>
    <dbReference type="NCBI Taxonomy" id="256645"/>
    <lineage>
        <taxon>Eukaryota</taxon>
        <taxon>Fungi</taxon>
        <taxon>Dikarya</taxon>
        <taxon>Ascomycota</taxon>
        <taxon>Pezizomycotina</taxon>
        <taxon>Dothideomycetes</taxon>
        <taxon>Pleosporomycetidae</taxon>
        <taxon>Pleosporales</taxon>
        <taxon>Torulaceae</taxon>
        <taxon>Dendryphion</taxon>
    </lineage>
</organism>
<evidence type="ECO:0000313" key="4">
    <source>
        <dbReference type="EMBL" id="KAH7116857.1"/>
    </source>
</evidence>
<proteinExistence type="predicted"/>
<protein>
    <recommendedName>
        <fullName evidence="3">Thioesterase domain-containing protein</fullName>
    </recommendedName>
</protein>
<dbReference type="EMBL" id="JAGMWT010000014">
    <property type="protein sequence ID" value="KAH7116857.1"/>
    <property type="molecule type" value="Genomic_DNA"/>
</dbReference>
<keyword evidence="5" id="KW-1185">Reference proteome</keyword>
<comment type="caution">
    <text evidence="4">The sequence shown here is derived from an EMBL/GenBank/DDBJ whole genome shotgun (WGS) entry which is preliminary data.</text>
</comment>
<evidence type="ECO:0000256" key="2">
    <source>
        <dbReference type="SAM" id="Phobius"/>
    </source>
</evidence>
<dbReference type="CDD" id="cd03443">
    <property type="entry name" value="PaaI_thioesterase"/>
    <property type="match status" value="1"/>
</dbReference>
<dbReference type="InterPro" id="IPR052061">
    <property type="entry name" value="PTE-AB_protein"/>
</dbReference>
<reference evidence="4" key="1">
    <citation type="journal article" date="2021" name="Nat. Commun.">
        <title>Genetic determinants of endophytism in the Arabidopsis root mycobiome.</title>
        <authorList>
            <person name="Mesny F."/>
            <person name="Miyauchi S."/>
            <person name="Thiergart T."/>
            <person name="Pickel B."/>
            <person name="Atanasova L."/>
            <person name="Karlsson M."/>
            <person name="Huettel B."/>
            <person name="Barry K.W."/>
            <person name="Haridas S."/>
            <person name="Chen C."/>
            <person name="Bauer D."/>
            <person name="Andreopoulos W."/>
            <person name="Pangilinan J."/>
            <person name="LaButti K."/>
            <person name="Riley R."/>
            <person name="Lipzen A."/>
            <person name="Clum A."/>
            <person name="Drula E."/>
            <person name="Henrissat B."/>
            <person name="Kohler A."/>
            <person name="Grigoriev I.V."/>
            <person name="Martin F.M."/>
            <person name="Hacquard S."/>
        </authorList>
    </citation>
    <scope>NUCLEOTIDE SEQUENCE</scope>
    <source>
        <strain evidence="4">MPI-CAGE-CH-0243</strain>
    </source>
</reference>